<proteinExistence type="predicted"/>
<dbReference type="AlphaFoldDB" id="X1SVJ4"/>
<reference evidence="1" key="1">
    <citation type="journal article" date="2014" name="Front. Microbiol.">
        <title>High frequency of phylogenetically diverse reductive dehalogenase-homologous genes in deep subseafloor sedimentary metagenomes.</title>
        <authorList>
            <person name="Kawai M."/>
            <person name="Futagami T."/>
            <person name="Toyoda A."/>
            <person name="Takaki Y."/>
            <person name="Nishi S."/>
            <person name="Hori S."/>
            <person name="Arai W."/>
            <person name="Tsubouchi T."/>
            <person name="Morono Y."/>
            <person name="Uchiyama I."/>
            <person name="Ito T."/>
            <person name="Fujiyama A."/>
            <person name="Inagaki F."/>
            <person name="Takami H."/>
        </authorList>
    </citation>
    <scope>NUCLEOTIDE SEQUENCE</scope>
    <source>
        <strain evidence="1">Expedition CK06-06</strain>
    </source>
</reference>
<comment type="caution">
    <text evidence="1">The sequence shown here is derived from an EMBL/GenBank/DDBJ whole genome shotgun (WGS) entry which is preliminary data.</text>
</comment>
<sequence length="214" mass="24068">SWIVFPGNIQGRHIHECGPKGSVLVEIEEGEITAVEHCTLDVMRWAECIVDVTGCNSDDTLLESISQAISDTNNQNNGMPLAVRIELHGMCGIHSSLLADNDYWINQIRAQISDQSAGKIWVEKIRVLTQVHHERSETDEALGGFFERISNIDTNENTIDDLAISLSDLKNKLPLKEGNLRDLFAFDKPEYRGQIFEDIKAIIFERLFSGETNQ</sequence>
<gene>
    <name evidence="1" type="ORF">S12H4_31314</name>
</gene>
<protein>
    <submittedName>
        <fullName evidence="1">Uncharacterized protein</fullName>
    </submittedName>
</protein>
<organism evidence="1">
    <name type="scientific">marine sediment metagenome</name>
    <dbReference type="NCBI Taxonomy" id="412755"/>
    <lineage>
        <taxon>unclassified sequences</taxon>
        <taxon>metagenomes</taxon>
        <taxon>ecological metagenomes</taxon>
    </lineage>
</organism>
<evidence type="ECO:0000313" key="1">
    <source>
        <dbReference type="EMBL" id="GAI96953.1"/>
    </source>
</evidence>
<accession>X1SVJ4</accession>
<feature type="non-terminal residue" evidence="1">
    <location>
        <position position="1"/>
    </location>
</feature>
<name>X1SVJ4_9ZZZZ</name>
<dbReference type="EMBL" id="BARW01018267">
    <property type="protein sequence ID" value="GAI96953.1"/>
    <property type="molecule type" value="Genomic_DNA"/>
</dbReference>